<dbReference type="InterPro" id="IPR015864">
    <property type="entry name" value="FAD_synthase"/>
</dbReference>
<keyword evidence="8" id="KW-0547">Nucleotide-binding</keyword>
<dbReference type="InterPro" id="IPR014729">
    <property type="entry name" value="Rossmann-like_a/b/a_fold"/>
</dbReference>
<dbReference type="RefSeq" id="WP_220628825.1">
    <property type="nucleotide sequence ID" value="NZ_JAUJWW010000004.1"/>
</dbReference>
<dbReference type="CDD" id="cd02064">
    <property type="entry name" value="FAD_synthetase_N"/>
    <property type="match status" value="1"/>
</dbReference>
<keyword evidence="14" id="KW-1185">Reference proteome</keyword>
<dbReference type="NCBIfam" id="TIGR00125">
    <property type="entry name" value="cyt_tran_rel"/>
    <property type="match status" value="1"/>
</dbReference>
<keyword evidence="9" id="KW-0274">FAD</keyword>
<evidence type="ECO:0000313" key="14">
    <source>
        <dbReference type="Proteomes" id="UP001172054"/>
    </source>
</evidence>
<dbReference type="SUPFAM" id="SSF52374">
    <property type="entry name" value="Nucleotidylyl transferase"/>
    <property type="match status" value="1"/>
</dbReference>
<dbReference type="Proteomes" id="UP001172054">
    <property type="component" value="Unassembled WGS sequence"/>
</dbReference>
<evidence type="ECO:0000256" key="8">
    <source>
        <dbReference type="ARBA" id="ARBA00022741"/>
    </source>
</evidence>
<sequence>MQTIHLTSQNTAQWHKGFPEQAVAIGFFDGLHKGHLSVIQEAKRLADKAGIASAVMSFFPHPKTVLGKGAESFPYLMPLEEKQAALEALGIDTLFLVHFDRDIAGIPPAGFVEQFLIGLNAVQVVCGSDFHYGARGSGNTETLAAQGAGHFGVSVVELMEFGGEKISSTRIRQALAQGNISIVRKLLGKFYSVNWCPKNGLLPFYSLPAPGKYEVKLHHADETVSCKAQVLNDKEAKFTHDFKQWSQAVRIEWIRSIGNH</sequence>
<dbReference type="EC" id="2.7.7.2" evidence="3"/>
<dbReference type="PANTHER" id="PTHR22749:SF6">
    <property type="entry name" value="RIBOFLAVIN KINASE"/>
    <property type="match status" value="1"/>
</dbReference>
<dbReference type="Pfam" id="PF06574">
    <property type="entry name" value="FAD_syn"/>
    <property type="match status" value="1"/>
</dbReference>
<keyword evidence="6" id="KW-0808">Transferase</keyword>
<evidence type="ECO:0000256" key="1">
    <source>
        <dbReference type="ARBA" id="ARBA00004726"/>
    </source>
</evidence>
<evidence type="ECO:0000259" key="12">
    <source>
        <dbReference type="Pfam" id="PF06574"/>
    </source>
</evidence>
<evidence type="ECO:0000256" key="6">
    <source>
        <dbReference type="ARBA" id="ARBA00022679"/>
    </source>
</evidence>
<keyword evidence="10" id="KW-0067">ATP-binding</keyword>
<evidence type="ECO:0000256" key="7">
    <source>
        <dbReference type="ARBA" id="ARBA00022695"/>
    </source>
</evidence>
<comment type="pathway">
    <text evidence="1">Cofactor biosynthesis; FAD biosynthesis; FAD from FMN: step 1/1.</text>
</comment>
<protein>
    <recommendedName>
        <fullName evidence="3">FAD synthase</fullName>
        <ecNumber evidence="3">2.7.7.2</ecNumber>
    </recommendedName>
</protein>
<keyword evidence="4" id="KW-0285">Flavoprotein</keyword>
<evidence type="ECO:0000256" key="9">
    <source>
        <dbReference type="ARBA" id="ARBA00022827"/>
    </source>
</evidence>
<dbReference type="InterPro" id="IPR004821">
    <property type="entry name" value="Cyt_trans-like"/>
</dbReference>
<dbReference type="InterPro" id="IPR023468">
    <property type="entry name" value="Riboflavin_kinase"/>
</dbReference>
<evidence type="ECO:0000256" key="2">
    <source>
        <dbReference type="ARBA" id="ARBA00010214"/>
    </source>
</evidence>
<organism evidence="13 14">
    <name type="scientific">Planococcus liqunii</name>
    <dbReference type="NCBI Taxonomy" id="3058394"/>
    <lineage>
        <taxon>Bacteria</taxon>
        <taxon>Bacillati</taxon>
        <taxon>Bacillota</taxon>
        <taxon>Bacilli</taxon>
        <taxon>Bacillales</taxon>
        <taxon>Caryophanaceae</taxon>
        <taxon>Planococcus</taxon>
    </lineage>
</organism>
<reference evidence="13 14" key="1">
    <citation type="submission" date="2023-06" db="EMBL/GenBank/DDBJ databases">
        <title>Novel species in genus Planococcus.</title>
        <authorList>
            <person name="Ning S."/>
        </authorList>
    </citation>
    <scope>NUCLEOTIDE SEQUENCE [LARGE SCALE GENOMIC DNA]</scope>
    <source>
        <strain evidence="13 14">N064</strain>
    </source>
</reference>
<feature type="domain" description="FAD synthetase" evidence="12">
    <location>
        <begin position="20"/>
        <end position="170"/>
    </location>
</feature>
<evidence type="ECO:0000256" key="5">
    <source>
        <dbReference type="ARBA" id="ARBA00022643"/>
    </source>
</evidence>
<comment type="similarity">
    <text evidence="2">Belongs to the RibF family.</text>
</comment>
<evidence type="ECO:0000313" key="13">
    <source>
        <dbReference type="EMBL" id="MDN7227907.1"/>
    </source>
</evidence>
<evidence type="ECO:0000256" key="4">
    <source>
        <dbReference type="ARBA" id="ARBA00022630"/>
    </source>
</evidence>
<evidence type="ECO:0000256" key="10">
    <source>
        <dbReference type="ARBA" id="ARBA00022840"/>
    </source>
</evidence>
<gene>
    <name evidence="13" type="ORF">QWY15_11415</name>
</gene>
<comment type="caution">
    <text evidence="13">The sequence shown here is derived from an EMBL/GenBank/DDBJ whole genome shotgun (WGS) entry which is preliminary data.</text>
</comment>
<accession>A0ABT8MSM5</accession>
<evidence type="ECO:0000256" key="3">
    <source>
        <dbReference type="ARBA" id="ARBA00012393"/>
    </source>
</evidence>
<name>A0ABT8MSM5_9BACL</name>
<dbReference type="PANTHER" id="PTHR22749">
    <property type="entry name" value="RIBOFLAVIN KINASE/FMN ADENYLYLTRANSFERASE"/>
    <property type="match status" value="1"/>
</dbReference>
<keyword evidence="7" id="KW-0548">Nucleotidyltransferase</keyword>
<proteinExistence type="inferred from homology"/>
<comment type="catalytic activity">
    <reaction evidence="11">
        <text>FMN + ATP + H(+) = FAD + diphosphate</text>
        <dbReference type="Rhea" id="RHEA:17237"/>
        <dbReference type="ChEBI" id="CHEBI:15378"/>
        <dbReference type="ChEBI" id="CHEBI:30616"/>
        <dbReference type="ChEBI" id="CHEBI:33019"/>
        <dbReference type="ChEBI" id="CHEBI:57692"/>
        <dbReference type="ChEBI" id="CHEBI:58210"/>
        <dbReference type="EC" id="2.7.7.2"/>
    </reaction>
</comment>
<dbReference type="EMBL" id="JAUJWW010000004">
    <property type="protein sequence ID" value="MDN7227907.1"/>
    <property type="molecule type" value="Genomic_DNA"/>
</dbReference>
<dbReference type="Gene3D" id="3.40.50.620">
    <property type="entry name" value="HUPs"/>
    <property type="match status" value="1"/>
</dbReference>
<keyword evidence="5" id="KW-0288">FMN</keyword>
<evidence type="ECO:0000256" key="11">
    <source>
        <dbReference type="ARBA" id="ARBA00049494"/>
    </source>
</evidence>